<dbReference type="AlphaFoldDB" id="A0A8J2VVA4"/>
<dbReference type="Pfam" id="PF06282">
    <property type="entry name" value="DUF1036"/>
    <property type="match status" value="1"/>
</dbReference>
<sequence length="160" mass="17478">MNLRIVTQFVTTGLTSTLLLLAAAGAARADFQVCNSTSSRVGVSVGYKDGEGWATEGWWNIPANSCETLMRGDLIARYYYIHAIDYDNQNEAWDGPVPMCIRDSEFTIKGIDNCLARGFERKGFFEVDTGENRTWTVQLTATNAASHAAASSGQNPPTTQ</sequence>
<dbReference type="InterPro" id="IPR009380">
    <property type="entry name" value="DUF1036"/>
</dbReference>
<proteinExistence type="predicted"/>
<protein>
    <recommendedName>
        <fullName evidence="4">DUF1036 domain-containing protein</fullName>
    </recommendedName>
</protein>
<keyword evidence="3" id="KW-1185">Reference proteome</keyword>
<dbReference type="RefSeq" id="WP_188409137.1">
    <property type="nucleotide sequence ID" value="NZ_BMCP01000002.1"/>
</dbReference>
<reference evidence="2" key="2">
    <citation type="submission" date="2020-09" db="EMBL/GenBank/DDBJ databases">
        <authorList>
            <person name="Sun Q."/>
            <person name="Sedlacek I."/>
        </authorList>
    </citation>
    <scope>NUCLEOTIDE SEQUENCE</scope>
    <source>
        <strain evidence="2">CCM 7684</strain>
    </source>
</reference>
<dbReference type="EMBL" id="BMCP01000002">
    <property type="protein sequence ID" value="GGE38634.1"/>
    <property type="molecule type" value="Genomic_DNA"/>
</dbReference>
<evidence type="ECO:0008006" key="4">
    <source>
        <dbReference type="Google" id="ProtNLM"/>
    </source>
</evidence>
<reference evidence="2" key="1">
    <citation type="journal article" date="2014" name="Int. J. Syst. Evol. Microbiol.">
        <title>Complete genome sequence of Corynebacterium casei LMG S-19264T (=DSM 44701T), isolated from a smear-ripened cheese.</title>
        <authorList>
            <consortium name="US DOE Joint Genome Institute (JGI-PGF)"/>
            <person name="Walter F."/>
            <person name="Albersmeier A."/>
            <person name="Kalinowski J."/>
            <person name="Ruckert C."/>
        </authorList>
    </citation>
    <scope>NUCLEOTIDE SEQUENCE</scope>
    <source>
        <strain evidence="2">CCM 7684</strain>
    </source>
</reference>
<feature type="chain" id="PRO_5035281142" description="DUF1036 domain-containing protein" evidence="1">
    <location>
        <begin position="30"/>
        <end position="160"/>
    </location>
</feature>
<evidence type="ECO:0000313" key="3">
    <source>
        <dbReference type="Proteomes" id="UP000602745"/>
    </source>
</evidence>
<organism evidence="2 3">
    <name type="scientific">Agaricicola taiwanensis</name>
    <dbReference type="NCBI Taxonomy" id="591372"/>
    <lineage>
        <taxon>Bacteria</taxon>
        <taxon>Pseudomonadati</taxon>
        <taxon>Pseudomonadota</taxon>
        <taxon>Alphaproteobacteria</taxon>
        <taxon>Rhodobacterales</taxon>
        <taxon>Paracoccaceae</taxon>
        <taxon>Agaricicola</taxon>
    </lineage>
</organism>
<keyword evidence="1" id="KW-0732">Signal</keyword>
<dbReference type="Proteomes" id="UP000602745">
    <property type="component" value="Unassembled WGS sequence"/>
</dbReference>
<accession>A0A8J2VVA4</accession>
<feature type="signal peptide" evidence="1">
    <location>
        <begin position="1"/>
        <end position="29"/>
    </location>
</feature>
<gene>
    <name evidence="2" type="ORF">GCM10007276_14890</name>
</gene>
<evidence type="ECO:0000256" key="1">
    <source>
        <dbReference type="SAM" id="SignalP"/>
    </source>
</evidence>
<comment type="caution">
    <text evidence="2">The sequence shown here is derived from an EMBL/GenBank/DDBJ whole genome shotgun (WGS) entry which is preliminary data.</text>
</comment>
<evidence type="ECO:0000313" key="2">
    <source>
        <dbReference type="EMBL" id="GGE38634.1"/>
    </source>
</evidence>
<name>A0A8J2VVA4_9RHOB</name>